<keyword evidence="3" id="KW-1185">Reference proteome</keyword>
<organism evidence="2 3">
    <name type="scientific">Myotis myotis</name>
    <name type="common">Greater mouse-eared bat</name>
    <name type="synonym">Vespertilio myotis</name>
    <dbReference type="NCBI Taxonomy" id="51298"/>
    <lineage>
        <taxon>Eukaryota</taxon>
        <taxon>Metazoa</taxon>
        <taxon>Chordata</taxon>
        <taxon>Craniata</taxon>
        <taxon>Vertebrata</taxon>
        <taxon>Euteleostomi</taxon>
        <taxon>Mammalia</taxon>
        <taxon>Eutheria</taxon>
        <taxon>Laurasiatheria</taxon>
        <taxon>Chiroptera</taxon>
        <taxon>Yangochiroptera</taxon>
        <taxon>Vespertilionidae</taxon>
        <taxon>Myotis</taxon>
    </lineage>
</organism>
<dbReference type="AlphaFoldDB" id="A0A7J7T5Z0"/>
<name>A0A7J7T5Z0_MYOMY</name>
<gene>
    <name evidence="2" type="ORF">mMyoMyo1_009209</name>
</gene>
<dbReference type="EMBL" id="JABWUV010000017">
    <property type="protein sequence ID" value="KAF6296101.1"/>
    <property type="molecule type" value="Genomic_DNA"/>
</dbReference>
<evidence type="ECO:0000313" key="3">
    <source>
        <dbReference type="Proteomes" id="UP000527355"/>
    </source>
</evidence>
<accession>A0A7J7T5Z0</accession>
<dbReference type="Proteomes" id="UP000527355">
    <property type="component" value="Unassembled WGS sequence"/>
</dbReference>
<protein>
    <submittedName>
        <fullName evidence="2">Uncharacterized protein</fullName>
    </submittedName>
</protein>
<evidence type="ECO:0000313" key="2">
    <source>
        <dbReference type="EMBL" id="KAF6296101.1"/>
    </source>
</evidence>
<proteinExistence type="predicted"/>
<reference evidence="2 3" key="1">
    <citation type="journal article" date="2020" name="Nature">
        <title>Six reference-quality genomes reveal evolution of bat adaptations.</title>
        <authorList>
            <person name="Jebb D."/>
            <person name="Huang Z."/>
            <person name="Pippel M."/>
            <person name="Hughes G.M."/>
            <person name="Lavrichenko K."/>
            <person name="Devanna P."/>
            <person name="Winkler S."/>
            <person name="Jermiin L.S."/>
            <person name="Skirmuntt E.C."/>
            <person name="Katzourakis A."/>
            <person name="Burkitt-Gray L."/>
            <person name="Ray D.A."/>
            <person name="Sullivan K.A.M."/>
            <person name="Roscito J.G."/>
            <person name="Kirilenko B.M."/>
            <person name="Davalos L.M."/>
            <person name="Corthals A.P."/>
            <person name="Power M.L."/>
            <person name="Jones G."/>
            <person name="Ransome R.D."/>
            <person name="Dechmann D.K.N."/>
            <person name="Locatelli A.G."/>
            <person name="Puechmaille S.J."/>
            <person name="Fedrigo O."/>
            <person name="Jarvis E.D."/>
            <person name="Hiller M."/>
            <person name="Vernes S.C."/>
            <person name="Myers E.W."/>
            <person name="Teeling E.C."/>
        </authorList>
    </citation>
    <scope>NUCLEOTIDE SEQUENCE [LARGE SCALE GENOMIC DNA]</scope>
    <source>
        <strain evidence="2">MMyoMyo1</strain>
        <tissue evidence="2">Flight muscle</tissue>
    </source>
</reference>
<sequence length="122" mass="13141">MLGGGGSSSQPVLISDTCVSDLPSGPRGTPHPASVMPRSGISHHHRLRIKHLAARVMEQGHCFGHCCFIGRRGPHDNPVRRGLTLEVGGSDGRKWVLEGTELRRKARLCPCQVLPAMAPLKP</sequence>
<evidence type="ECO:0000256" key="1">
    <source>
        <dbReference type="SAM" id="MobiDB-lite"/>
    </source>
</evidence>
<comment type="caution">
    <text evidence="2">The sequence shown here is derived from an EMBL/GenBank/DDBJ whole genome shotgun (WGS) entry which is preliminary data.</text>
</comment>
<feature type="region of interest" description="Disordered" evidence="1">
    <location>
        <begin position="1"/>
        <end position="41"/>
    </location>
</feature>